<dbReference type="PANTHER" id="PTHR12984:SF3">
    <property type="entry name" value="N-TERMINAL KINASE-LIKE PROTEIN"/>
    <property type="match status" value="1"/>
</dbReference>
<comment type="function">
    <text evidence="4">Regulates COPI-mediated retrograde protein traffic at the interface between the Golgi apparatus and the endoplasmic reticulum. Involved in the maintenance of the Golgi apparatus morphology.</text>
</comment>
<evidence type="ECO:0000256" key="1">
    <source>
        <dbReference type="ARBA" id="ARBA00038349"/>
    </source>
</evidence>
<feature type="compositionally biased region" description="Polar residues" evidence="6">
    <location>
        <begin position="617"/>
        <end position="626"/>
    </location>
</feature>
<dbReference type="EMBL" id="GEFM01006989">
    <property type="protein sequence ID" value="JAP68807.1"/>
    <property type="molecule type" value="mRNA"/>
</dbReference>
<evidence type="ECO:0000313" key="8">
    <source>
        <dbReference type="EMBL" id="JAP68807.1"/>
    </source>
</evidence>
<feature type="compositionally biased region" description="Acidic residues" evidence="6">
    <location>
        <begin position="643"/>
        <end position="661"/>
    </location>
</feature>
<protein>
    <recommendedName>
        <fullName evidence="2">N-terminal kinase-like protein</fullName>
    </recommendedName>
    <alternativeName>
        <fullName evidence="3">SCY1-like protein 1</fullName>
    </alternativeName>
</protein>
<keyword evidence="8" id="KW-0418">Kinase</keyword>
<reference evidence="8" key="1">
    <citation type="submission" date="2016-02" db="EMBL/GenBank/DDBJ databases">
        <title>RNAseq analyses of the midgut from blood- or serum-fed Ixodes ricinus ticks.</title>
        <authorList>
            <person name="Perner J."/>
            <person name="Provaznik J."/>
            <person name="Schrenkova J."/>
            <person name="Urbanova V."/>
            <person name="Ribeiro J.M."/>
            <person name="Kopacek P."/>
        </authorList>
    </citation>
    <scope>NUCLEOTIDE SEQUENCE</scope>
    <source>
        <tissue evidence="8">Gut</tissue>
    </source>
</reference>
<dbReference type="InterPro" id="IPR000719">
    <property type="entry name" value="Prot_kinase_dom"/>
</dbReference>
<dbReference type="Pfam" id="PF00069">
    <property type="entry name" value="Pkinase"/>
    <property type="match status" value="1"/>
</dbReference>
<dbReference type="SUPFAM" id="SSF48371">
    <property type="entry name" value="ARM repeat"/>
    <property type="match status" value="1"/>
</dbReference>
<feature type="region of interest" description="Disordered" evidence="6">
    <location>
        <begin position="586"/>
        <end position="830"/>
    </location>
</feature>
<evidence type="ECO:0000256" key="4">
    <source>
        <dbReference type="ARBA" id="ARBA00056114"/>
    </source>
</evidence>
<evidence type="ECO:0000256" key="2">
    <source>
        <dbReference type="ARBA" id="ARBA00040972"/>
    </source>
</evidence>
<name>A0A131XQ91_IXORI</name>
<dbReference type="InterPro" id="IPR016024">
    <property type="entry name" value="ARM-type_fold"/>
</dbReference>
<dbReference type="GO" id="GO:0005524">
    <property type="term" value="F:ATP binding"/>
    <property type="evidence" value="ECO:0007669"/>
    <property type="project" value="InterPro"/>
</dbReference>
<feature type="repeat" description="HEAT" evidence="5">
    <location>
        <begin position="388"/>
        <end position="426"/>
    </location>
</feature>
<feature type="compositionally biased region" description="Acidic residues" evidence="6">
    <location>
        <begin position="685"/>
        <end position="698"/>
    </location>
</feature>
<evidence type="ECO:0000256" key="3">
    <source>
        <dbReference type="ARBA" id="ARBA00042347"/>
    </source>
</evidence>
<evidence type="ECO:0000256" key="5">
    <source>
        <dbReference type="PROSITE-ProRule" id="PRU00103"/>
    </source>
</evidence>
<dbReference type="InterPro" id="IPR011989">
    <property type="entry name" value="ARM-like"/>
</dbReference>
<feature type="compositionally biased region" description="Low complexity" evidence="6">
    <location>
        <begin position="586"/>
        <end position="611"/>
    </location>
</feature>
<keyword evidence="8" id="KW-0808">Transferase</keyword>
<feature type="compositionally biased region" description="Basic and acidic residues" evidence="6">
    <location>
        <begin position="787"/>
        <end position="814"/>
    </location>
</feature>
<proteinExistence type="evidence at transcript level"/>
<organism evidence="8">
    <name type="scientific">Ixodes ricinus</name>
    <name type="common">Common tick</name>
    <name type="synonym">Acarus ricinus</name>
    <dbReference type="NCBI Taxonomy" id="34613"/>
    <lineage>
        <taxon>Eukaryota</taxon>
        <taxon>Metazoa</taxon>
        <taxon>Ecdysozoa</taxon>
        <taxon>Arthropoda</taxon>
        <taxon>Chelicerata</taxon>
        <taxon>Arachnida</taxon>
        <taxon>Acari</taxon>
        <taxon>Parasitiformes</taxon>
        <taxon>Ixodida</taxon>
        <taxon>Ixodoidea</taxon>
        <taxon>Ixodidae</taxon>
        <taxon>Ixodinae</taxon>
        <taxon>Ixodes</taxon>
    </lineage>
</organism>
<dbReference type="GO" id="GO:0004672">
    <property type="term" value="F:protein kinase activity"/>
    <property type="evidence" value="ECO:0007669"/>
    <property type="project" value="InterPro"/>
</dbReference>
<dbReference type="SUPFAM" id="SSF56112">
    <property type="entry name" value="Protein kinase-like (PK-like)"/>
    <property type="match status" value="1"/>
</dbReference>
<dbReference type="InterPro" id="IPR011009">
    <property type="entry name" value="Kinase-like_dom_sf"/>
</dbReference>
<dbReference type="Gene3D" id="1.10.510.10">
    <property type="entry name" value="Transferase(Phosphotransferase) domain 1"/>
    <property type="match status" value="1"/>
</dbReference>
<dbReference type="InterPro" id="IPR051177">
    <property type="entry name" value="CIK-Related_Protein"/>
</dbReference>
<comment type="similarity">
    <text evidence="1">Belongs to the protein kinase superfamily.</text>
</comment>
<accession>A0A131XQ91</accession>
<dbReference type="AlphaFoldDB" id="A0A131XQ91"/>
<dbReference type="InterPro" id="IPR021133">
    <property type="entry name" value="HEAT_type_2"/>
</dbReference>
<dbReference type="PANTHER" id="PTHR12984">
    <property type="entry name" value="SCY1-RELATED S/T PROTEIN KINASE-LIKE"/>
    <property type="match status" value="1"/>
</dbReference>
<dbReference type="Gene3D" id="1.25.10.10">
    <property type="entry name" value="Leucine-rich Repeat Variant"/>
    <property type="match status" value="1"/>
</dbReference>
<dbReference type="PROSITE" id="PS50077">
    <property type="entry name" value="HEAT_REPEAT"/>
    <property type="match status" value="1"/>
</dbReference>
<feature type="domain" description="Protein kinase" evidence="7">
    <location>
        <begin position="18"/>
        <end position="376"/>
    </location>
</feature>
<sequence length="830" mass="90847">MWSFFARDPAKDFGYEVGELVPGLEDKSIWQLHKGKKKVSGQEVSIFVFELKGGNDVLLDTAKASVKRLKTLRHPNILQYIDSLETEKVVYLVTEYVEPLNQHLELSRKEEEKRLAVSWGLFQVAKGLGFLTIDCGLSHNNICLTSVFVDKAGEWKIGGVDYMCPATEAPPAKTLPSLDRYNPPELSGPSSGRAKPGPKWARDSWGLGCLIWEAFNGPLPKASALESPGKIPKPLSSAYSQLTNSTCNSRPSPNDIVTRCRSSGGFLKNSFVDTMLFIEEIQIKDSTAKNRFFAGLPAMMDNFPPNVCKYKILPQLINSFEFGDAGSSVLAPLFKIGRMLDADEYQKKIVPCVVKLFSSKDRATRARLLQQVDQFMDHLSPEVVNQEVFPHVVQGFSDTNPTIREQTVKAMVHMAPKLNYHNLNEEVMKHFARLQARDDQGGIRTNTTVCLGKIACHLHPQTRQKVLIVAFARAMRDPFHPSRMAAILALSATQGYFTLRDCASKVLPALCALTMDPEKTVRDHAFKAIKGFLGKLEKVSEDPSLAEQMEADVNAASSSLPSSLAASWAGWAVTSLTSKFYRSSTSGTASASTAGTTSTAGVAPSSDSTSPSRPPSEATSPVSESASAKDHRASEDVGVDSASDYEERWDDQDWGTMEEDSSATKQSHNKMPASPTVASSPSQDGWEDGGWESFEEEPAAPSESHQGRTDCKPASSYNWGSGGSQDDVTSDFFSSAAQGNPSKQSQAKPKTTSKQSPQSPQGREGNSWETGDDWDSWGSGQASSGKGDSKSDDARRLREEKRLQRQKELQERRAARQAAGPMKLGVKKDF</sequence>
<dbReference type="PROSITE" id="PS50011">
    <property type="entry name" value="PROTEIN_KINASE_DOM"/>
    <property type="match status" value="1"/>
</dbReference>
<feature type="compositionally biased region" description="Polar residues" evidence="6">
    <location>
        <begin position="715"/>
        <end position="761"/>
    </location>
</feature>
<feature type="region of interest" description="Disordered" evidence="6">
    <location>
        <begin position="173"/>
        <end position="198"/>
    </location>
</feature>
<evidence type="ECO:0000256" key="6">
    <source>
        <dbReference type="SAM" id="MobiDB-lite"/>
    </source>
</evidence>
<evidence type="ECO:0000259" key="7">
    <source>
        <dbReference type="PROSITE" id="PS50011"/>
    </source>
</evidence>
<dbReference type="Gene3D" id="3.30.200.20">
    <property type="entry name" value="Phosphorylase Kinase, domain 1"/>
    <property type="match status" value="1"/>
</dbReference>